<dbReference type="InterPro" id="IPR050740">
    <property type="entry name" value="Aldehyde_DH_Superfamily"/>
</dbReference>
<evidence type="ECO:0000313" key="6">
    <source>
        <dbReference type="EMBL" id="OAH54535.1"/>
    </source>
</evidence>
<evidence type="ECO:0000256" key="2">
    <source>
        <dbReference type="ARBA" id="ARBA00023002"/>
    </source>
</evidence>
<dbReference type="InterPro" id="IPR012394">
    <property type="entry name" value="Aldehyde_DH_NAD(P)"/>
</dbReference>
<dbReference type="Gene3D" id="3.40.309.10">
    <property type="entry name" value="Aldehyde Dehydrogenase, Chain A, domain 2"/>
    <property type="match status" value="1"/>
</dbReference>
<dbReference type="Gene3D" id="3.40.605.10">
    <property type="entry name" value="Aldehyde Dehydrogenase, Chain A, domain 1"/>
    <property type="match status" value="1"/>
</dbReference>
<proteinExistence type="inferred from homology"/>
<dbReference type="FunFam" id="3.40.605.10:FF:000005">
    <property type="entry name" value="Succinate-semialdehyde dehydrogenase I"/>
    <property type="match status" value="1"/>
</dbReference>
<dbReference type="InterPro" id="IPR016162">
    <property type="entry name" value="Ald_DH_N"/>
</dbReference>
<dbReference type="GO" id="GO:0009450">
    <property type="term" value="P:gamma-aminobutyric acid catabolic process"/>
    <property type="evidence" value="ECO:0007669"/>
    <property type="project" value="InterPro"/>
</dbReference>
<dbReference type="InterPro" id="IPR010102">
    <property type="entry name" value="Succ_semiAld_DH"/>
</dbReference>
<dbReference type="GO" id="GO:0004777">
    <property type="term" value="F:succinate-semialdehyde dehydrogenase (NAD+) activity"/>
    <property type="evidence" value="ECO:0007669"/>
    <property type="project" value="TreeGrafter"/>
</dbReference>
<dbReference type="InterPro" id="IPR016161">
    <property type="entry name" value="Ald_DH/histidinol_DH"/>
</dbReference>
<dbReference type="FunFam" id="3.40.309.10:FF:000004">
    <property type="entry name" value="Succinate-semialdehyde dehydrogenase I"/>
    <property type="match status" value="1"/>
</dbReference>
<evidence type="ECO:0000313" key="7">
    <source>
        <dbReference type="Proteomes" id="UP000077271"/>
    </source>
</evidence>
<dbReference type="EMBL" id="LQWZ01000033">
    <property type="protein sequence ID" value="OAH54535.1"/>
    <property type="molecule type" value="Genomic_DNA"/>
</dbReference>
<dbReference type="PANTHER" id="PTHR43353">
    <property type="entry name" value="SUCCINATE-SEMIALDEHYDE DEHYDROGENASE, MITOCHONDRIAL"/>
    <property type="match status" value="1"/>
</dbReference>
<dbReference type="PROSITE" id="PS00070">
    <property type="entry name" value="ALDEHYDE_DEHYDR_CYS"/>
    <property type="match status" value="1"/>
</dbReference>
<dbReference type="PIRSF" id="PIRSF036492">
    <property type="entry name" value="ALDH"/>
    <property type="match status" value="1"/>
</dbReference>
<dbReference type="GO" id="GO:0006081">
    <property type="term" value="P:aldehyde metabolic process"/>
    <property type="evidence" value="ECO:0007669"/>
    <property type="project" value="InterPro"/>
</dbReference>
<comment type="similarity">
    <text evidence="1 3">Belongs to the aldehyde dehydrogenase family.</text>
</comment>
<sequence length="474" mass="50707">MKSWRMYMNGEWVDTEERIEVVNPATLEVIATVPKAGKKEAAAAVDAASAALPEWAAKTAAERGTLLMNWFSLIDEQKEEIGRIMTTEQGKPLKEAIGEVGYANSFISWYAEEGKRIYGETVPASAPNKRIFVTKQPVGVVAAITPWNFPAAMMTRKVGPALAAGCTVVVKPSELTPLTAYKLVELAEEAGIPKGVINVITGDAAAIGETWMADSRVRKISFTGSTNVGKLLMRQAADTMKKVSLELGGHAPFIVTENADLDKAVEGLMGSKYRNAGQTCVCANRVYVHESVEAEFVEKLKAAVGQLSVGNGLDEGVEIGPLINEAAVDKVKKQLKDAISKGAQLETGGEALSSEKGYFITPAVLTNVSDDMECMIEETFGPLAPVTTYKTAEEVIKRANNSPYGLAAYVFSQNISEAITISEGLEYGIVGLNDGLPSVAQAPFGGMKESGLGREGGHWGIEEYLEVKYISLGL</sequence>
<name>A0A177KNQ7_9BACI</name>
<dbReference type="Pfam" id="PF00171">
    <property type="entry name" value="Aldedh"/>
    <property type="match status" value="1"/>
</dbReference>
<dbReference type="NCBIfam" id="TIGR01780">
    <property type="entry name" value="SSADH"/>
    <property type="match status" value="1"/>
</dbReference>
<protein>
    <recommendedName>
        <fullName evidence="3">Aldehyde dehydrogenase</fullName>
    </recommendedName>
</protein>
<organism evidence="6 7">
    <name type="scientific">Domibacillus aminovorans</name>
    <dbReference type="NCBI Taxonomy" id="29332"/>
    <lineage>
        <taxon>Bacteria</taxon>
        <taxon>Bacillati</taxon>
        <taxon>Bacillota</taxon>
        <taxon>Bacilli</taxon>
        <taxon>Bacillales</taxon>
        <taxon>Bacillaceae</taxon>
        <taxon>Domibacillus</taxon>
    </lineage>
</organism>
<dbReference type="InterPro" id="IPR016163">
    <property type="entry name" value="Ald_DH_C"/>
</dbReference>
<dbReference type="CDD" id="cd07103">
    <property type="entry name" value="ALDH_F5_SSADH_GabD"/>
    <property type="match status" value="1"/>
</dbReference>
<dbReference type="PANTHER" id="PTHR43353:SF5">
    <property type="entry name" value="SUCCINATE-SEMIALDEHYDE DEHYDROGENASE, MITOCHONDRIAL"/>
    <property type="match status" value="1"/>
</dbReference>
<dbReference type="FunFam" id="3.40.605.10:FF:000026">
    <property type="entry name" value="Aldehyde dehydrogenase, putative"/>
    <property type="match status" value="1"/>
</dbReference>
<evidence type="ECO:0000256" key="3">
    <source>
        <dbReference type="PIRNR" id="PIRNR036492"/>
    </source>
</evidence>
<dbReference type="InterPro" id="IPR015590">
    <property type="entry name" value="Aldehyde_DH_dom"/>
</dbReference>
<feature type="domain" description="Aldehyde dehydrogenase" evidence="5">
    <location>
        <begin position="12"/>
        <end position="470"/>
    </location>
</feature>
<gene>
    <name evidence="6" type="primary">gabD</name>
    <name evidence="6" type="ORF">AWH48_08045</name>
</gene>
<reference evidence="6 7" key="1">
    <citation type="submission" date="2016-01" db="EMBL/GenBank/DDBJ databases">
        <title>Investigation of taxonomic status of Bacillus aminovorans.</title>
        <authorList>
            <person name="Verma A."/>
            <person name="Pal Y."/>
            <person name="Krishnamurthi S."/>
        </authorList>
    </citation>
    <scope>NUCLEOTIDE SEQUENCE [LARGE SCALE GENOMIC DNA]</scope>
    <source>
        <strain evidence="6 7">DSM 4337</strain>
    </source>
</reference>
<dbReference type="Proteomes" id="UP000077271">
    <property type="component" value="Unassembled WGS sequence"/>
</dbReference>
<accession>A0A177KNQ7</accession>
<feature type="active site" evidence="4">
    <location>
        <position position="280"/>
    </location>
</feature>
<evidence type="ECO:0000256" key="4">
    <source>
        <dbReference type="PIRSR" id="PIRSR036492-1"/>
    </source>
</evidence>
<dbReference type="RefSeq" id="WP_063975174.1">
    <property type="nucleotide sequence ID" value="NZ_LQWZ01000033.1"/>
</dbReference>
<feature type="active site" evidence="4">
    <location>
        <position position="246"/>
    </location>
</feature>
<dbReference type="InterPro" id="IPR016160">
    <property type="entry name" value="Ald_DH_CS_CYS"/>
</dbReference>
<evidence type="ECO:0000259" key="5">
    <source>
        <dbReference type="Pfam" id="PF00171"/>
    </source>
</evidence>
<comment type="caution">
    <text evidence="6">The sequence shown here is derived from an EMBL/GenBank/DDBJ whole genome shotgun (WGS) entry which is preliminary data.</text>
</comment>
<evidence type="ECO:0000256" key="1">
    <source>
        <dbReference type="ARBA" id="ARBA00009986"/>
    </source>
</evidence>
<dbReference type="SUPFAM" id="SSF53720">
    <property type="entry name" value="ALDH-like"/>
    <property type="match status" value="1"/>
</dbReference>
<keyword evidence="2 3" id="KW-0560">Oxidoreductase</keyword>
<dbReference type="AlphaFoldDB" id="A0A177KNQ7"/>